<protein>
    <submittedName>
        <fullName evidence="1">Uncharacterized protein</fullName>
    </submittedName>
</protein>
<dbReference type="InterPro" id="IPR043876">
    <property type="entry name" value="DUF5856"/>
</dbReference>
<accession>A0A6J7WIQ9</accession>
<gene>
    <name evidence="1" type="ORF">UFOVP203_21</name>
</gene>
<dbReference type="EMBL" id="LR798255">
    <property type="protein sequence ID" value="CAB5217841.1"/>
    <property type="molecule type" value="Genomic_DNA"/>
</dbReference>
<reference evidence="1" key="1">
    <citation type="submission" date="2020-05" db="EMBL/GenBank/DDBJ databases">
        <authorList>
            <person name="Chiriac C."/>
            <person name="Salcher M."/>
            <person name="Ghai R."/>
            <person name="Kavagutti S V."/>
        </authorList>
    </citation>
    <scope>NUCLEOTIDE SEQUENCE</scope>
</reference>
<name>A0A6J7WIQ9_9CAUD</name>
<proteinExistence type="predicted"/>
<organism evidence="1">
    <name type="scientific">uncultured Caudovirales phage</name>
    <dbReference type="NCBI Taxonomy" id="2100421"/>
    <lineage>
        <taxon>Viruses</taxon>
        <taxon>Duplodnaviria</taxon>
        <taxon>Heunggongvirae</taxon>
        <taxon>Uroviricota</taxon>
        <taxon>Caudoviricetes</taxon>
        <taxon>Peduoviridae</taxon>
        <taxon>Maltschvirus</taxon>
        <taxon>Maltschvirus maltsch</taxon>
    </lineage>
</organism>
<sequence>MATFVEFISQLHSAKQQSIVWHHQTTCFEVHKTLNNFYDEILGLIDGLVESTSGVYGRPQGYSVQTLKDYVDVQTTYNYFVDLYNYIQTQRAGVYQDTWIQNQIDEVAQLVAETTYLLTLD</sequence>
<dbReference type="Pfam" id="PF19174">
    <property type="entry name" value="DUF5856"/>
    <property type="match status" value="1"/>
</dbReference>
<evidence type="ECO:0000313" key="1">
    <source>
        <dbReference type="EMBL" id="CAB5217841.1"/>
    </source>
</evidence>